<protein>
    <submittedName>
        <fullName evidence="1">Uncharacterized protein</fullName>
    </submittedName>
</protein>
<proteinExistence type="predicted"/>
<feature type="non-terminal residue" evidence="1">
    <location>
        <position position="134"/>
    </location>
</feature>
<dbReference type="Proteomes" id="UP001152795">
    <property type="component" value="Unassembled WGS sequence"/>
</dbReference>
<gene>
    <name evidence="1" type="ORF">PACLA_8A089178</name>
</gene>
<feature type="non-terminal residue" evidence="1">
    <location>
        <position position="1"/>
    </location>
</feature>
<reference evidence="1" key="1">
    <citation type="submission" date="2020-04" db="EMBL/GenBank/DDBJ databases">
        <authorList>
            <person name="Alioto T."/>
            <person name="Alioto T."/>
            <person name="Gomez Garrido J."/>
        </authorList>
    </citation>
    <scope>NUCLEOTIDE SEQUENCE</scope>
    <source>
        <strain evidence="1">A484AB</strain>
    </source>
</reference>
<dbReference type="AlphaFoldDB" id="A0A7D9LV83"/>
<evidence type="ECO:0000313" key="2">
    <source>
        <dbReference type="Proteomes" id="UP001152795"/>
    </source>
</evidence>
<organism evidence="1 2">
    <name type="scientific">Paramuricea clavata</name>
    <name type="common">Red gorgonian</name>
    <name type="synonym">Violescent sea-whip</name>
    <dbReference type="NCBI Taxonomy" id="317549"/>
    <lineage>
        <taxon>Eukaryota</taxon>
        <taxon>Metazoa</taxon>
        <taxon>Cnidaria</taxon>
        <taxon>Anthozoa</taxon>
        <taxon>Octocorallia</taxon>
        <taxon>Malacalcyonacea</taxon>
        <taxon>Plexauridae</taxon>
        <taxon>Paramuricea</taxon>
    </lineage>
</organism>
<evidence type="ECO:0000313" key="1">
    <source>
        <dbReference type="EMBL" id="CAB4039383.1"/>
    </source>
</evidence>
<comment type="caution">
    <text evidence="1">The sequence shown here is derived from an EMBL/GenBank/DDBJ whole genome shotgun (WGS) entry which is preliminary data.</text>
</comment>
<sequence length="134" mass="15379">LVLEQEKSRSAQNELQDELTTCRQNLHDERQQNAAMQEQLNSIVEKRLEVEQKLRKKMRDIQVENSALTARKASVEEENEQQQAQLATQSAQLDAARAQINELRQTNEQQQAQLATQSAQLDAARAQINELRQT</sequence>
<accession>A0A7D9LV83</accession>
<keyword evidence="2" id="KW-1185">Reference proteome</keyword>
<name>A0A7D9LV83_PARCT</name>
<dbReference type="EMBL" id="CACRXK020025312">
    <property type="protein sequence ID" value="CAB4039383.1"/>
    <property type="molecule type" value="Genomic_DNA"/>
</dbReference>